<keyword evidence="2" id="KW-0812">Transmembrane</keyword>
<dbReference type="EMBL" id="CAGS01000400">
    <property type="protein sequence ID" value="CCF85163.1"/>
    <property type="molecule type" value="Genomic_DNA"/>
</dbReference>
<evidence type="ECO:0000313" key="3">
    <source>
        <dbReference type="EMBL" id="CCF85163.1"/>
    </source>
</evidence>
<evidence type="ECO:0000313" key="4">
    <source>
        <dbReference type="Proteomes" id="UP000004221"/>
    </source>
</evidence>
<accession>I4EKF1</accession>
<keyword evidence="4" id="KW-1185">Reference proteome</keyword>
<comment type="caution">
    <text evidence="3">The sequence shown here is derived from an EMBL/GenBank/DDBJ whole genome shotgun (WGS) entry which is preliminary data.</text>
</comment>
<evidence type="ECO:0000256" key="2">
    <source>
        <dbReference type="SAM" id="Phobius"/>
    </source>
</evidence>
<dbReference type="AlphaFoldDB" id="I4EKF1"/>
<reference evidence="3 4" key="1">
    <citation type="journal article" date="2012" name="ISME J.">
        <title>Nitrification expanded: discovery, physiology and genomics of a nitrite-oxidizing bacterium from the phylum Chloroflexi.</title>
        <authorList>
            <person name="Sorokin D.Y."/>
            <person name="Lucker S."/>
            <person name="Vejmelkova D."/>
            <person name="Kostrikina N.A."/>
            <person name="Kleerebezem R."/>
            <person name="Rijpstra W.I."/>
            <person name="Damste J.S."/>
            <person name="Le Paslier D."/>
            <person name="Muyzer G."/>
            <person name="Wagner M."/>
            <person name="van Loosdrecht M.C."/>
            <person name="Daims H."/>
        </authorList>
    </citation>
    <scope>NUCLEOTIDE SEQUENCE [LARGE SCALE GENOMIC DNA]</scope>
    <source>
        <strain evidence="4">none</strain>
    </source>
</reference>
<protein>
    <submittedName>
        <fullName evidence="3">Uncharacterized protein</fullName>
    </submittedName>
</protein>
<gene>
    <name evidence="3" type="ORF">NITHO_4590002</name>
</gene>
<sequence>MSWALPVPSPWGWSSGSAVTKRSGGSVAEASGLGFGVIVRIRRGLLGFIQMWWVPLIVALVVGTVVFSVGHALGVNPSLLGAIGAGICAGVGGFLGPLIQRWLERNKPH</sequence>
<keyword evidence="2" id="KW-0472">Membrane</keyword>
<feature type="transmembrane region" description="Helical" evidence="2">
    <location>
        <begin position="52"/>
        <end position="73"/>
    </location>
</feature>
<evidence type="ECO:0000256" key="1">
    <source>
        <dbReference type="SAM" id="MobiDB-lite"/>
    </source>
</evidence>
<feature type="transmembrane region" description="Helical" evidence="2">
    <location>
        <begin position="79"/>
        <end position="99"/>
    </location>
</feature>
<proteinExistence type="predicted"/>
<organism evidence="3 4">
    <name type="scientific">Nitrolancea hollandica Lb</name>
    <dbReference type="NCBI Taxonomy" id="1129897"/>
    <lineage>
        <taxon>Bacteria</taxon>
        <taxon>Pseudomonadati</taxon>
        <taxon>Thermomicrobiota</taxon>
        <taxon>Thermomicrobia</taxon>
        <taxon>Sphaerobacterales</taxon>
        <taxon>Sphaerobacterineae</taxon>
        <taxon>Sphaerobacteraceae</taxon>
        <taxon>Nitrolancea</taxon>
    </lineage>
</organism>
<keyword evidence="2" id="KW-1133">Transmembrane helix</keyword>
<feature type="region of interest" description="Disordered" evidence="1">
    <location>
        <begin position="1"/>
        <end position="22"/>
    </location>
</feature>
<dbReference type="Proteomes" id="UP000004221">
    <property type="component" value="Unassembled WGS sequence"/>
</dbReference>
<name>I4EKF1_9BACT</name>